<feature type="transmembrane region" description="Helical" evidence="2">
    <location>
        <begin position="37"/>
        <end position="57"/>
    </location>
</feature>
<evidence type="ECO:0000313" key="4">
    <source>
        <dbReference type="Proteomes" id="UP001500620"/>
    </source>
</evidence>
<organism evidence="3 4">
    <name type="scientific">Dactylosporangium darangshiense</name>
    <dbReference type="NCBI Taxonomy" id="579108"/>
    <lineage>
        <taxon>Bacteria</taxon>
        <taxon>Bacillati</taxon>
        <taxon>Actinomycetota</taxon>
        <taxon>Actinomycetes</taxon>
        <taxon>Micromonosporales</taxon>
        <taxon>Micromonosporaceae</taxon>
        <taxon>Dactylosporangium</taxon>
    </lineage>
</organism>
<name>A0ABP8D4L0_9ACTN</name>
<protein>
    <submittedName>
        <fullName evidence="3">Uncharacterized protein</fullName>
    </submittedName>
</protein>
<evidence type="ECO:0000313" key="3">
    <source>
        <dbReference type="EMBL" id="GAA4247331.1"/>
    </source>
</evidence>
<comment type="caution">
    <text evidence="3">The sequence shown here is derived from an EMBL/GenBank/DDBJ whole genome shotgun (WGS) entry which is preliminary data.</text>
</comment>
<dbReference type="Proteomes" id="UP001500620">
    <property type="component" value="Unassembled WGS sequence"/>
</dbReference>
<gene>
    <name evidence="3" type="ORF">GCM10022255_022770</name>
</gene>
<accession>A0ABP8D4L0</accession>
<sequence length="385" mass="38969">MSENPFAILDREPVPDSRLEVEAVIAGGRARVRRRRAVRVAAAGVAVVLVVGAVAFAQQRPSPGPDPVGPAPSASASASACAPQELTDLGSPVSVRIDASGRYIVASTGDGTVLLSGPGGTQRLTAVARLIADDVNGAGTIIGNVENDVDTDGYVIEGGTTTRLGAPQGALNVRAGAINDTGDVVGDARMPGGKFRAVVWRHGQWGRPQLLATPAGGQSSAYGIGTDGRIVGSLGNGAQPYLWRADGAGEVLPAPPGKPGGLAVRIVGDWADGPVDYTAGTTVRPNGRRVANGPLTWARWNLRTGEVREIQAGPMSAGAAGLLPDGAVALNVATGAVLWTDAGTVRLPLPPGRNSTQVTGAGGGVLVGTAWDGRGRSSAYRWVCG</sequence>
<evidence type="ECO:0000256" key="2">
    <source>
        <dbReference type="SAM" id="Phobius"/>
    </source>
</evidence>
<dbReference type="EMBL" id="BAABAT010000004">
    <property type="protein sequence ID" value="GAA4247331.1"/>
    <property type="molecule type" value="Genomic_DNA"/>
</dbReference>
<dbReference type="SUPFAM" id="SSF82171">
    <property type="entry name" value="DPP6 N-terminal domain-like"/>
    <property type="match status" value="1"/>
</dbReference>
<feature type="compositionally biased region" description="Low complexity" evidence="1">
    <location>
        <begin position="71"/>
        <end position="83"/>
    </location>
</feature>
<keyword evidence="4" id="KW-1185">Reference proteome</keyword>
<keyword evidence="2" id="KW-0472">Membrane</keyword>
<feature type="region of interest" description="Disordered" evidence="1">
    <location>
        <begin position="60"/>
        <end position="83"/>
    </location>
</feature>
<reference evidence="4" key="1">
    <citation type="journal article" date="2019" name="Int. J. Syst. Evol. Microbiol.">
        <title>The Global Catalogue of Microorganisms (GCM) 10K type strain sequencing project: providing services to taxonomists for standard genome sequencing and annotation.</title>
        <authorList>
            <consortium name="The Broad Institute Genomics Platform"/>
            <consortium name="The Broad Institute Genome Sequencing Center for Infectious Disease"/>
            <person name="Wu L."/>
            <person name="Ma J."/>
        </authorList>
    </citation>
    <scope>NUCLEOTIDE SEQUENCE [LARGE SCALE GENOMIC DNA]</scope>
    <source>
        <strain evidence="4">JCM 17441</strain>
    </source>
</reference>
<dbReference type="RefSeq" id="WP_345124176.1">
    <property type="nucleotide sequence ID" value="NZ_BAABAT010000004.1"/>
</dbReference>
<evidence type="ECO:0000256" key="1">
    <source>
        <dbReference type="SAM" id="MobiDB-lite"/>
    </source>
</evidence>
<keyword evidence="2" id="KW-1133">Transmembrane helix</keyword>
<keyword evidence="2" id="KW-0812">Transmembrane</keyword>
<proteinExistence type="predicted"/>